<evidence type="ECO:0000256" key="2">
    <source>
        <dbReference type="SAM" id="MobiDB-lite"/>
    </source>
</evidence>
<dbReference type="EMBL" id="BMAT01002358">
    <property type="protein sequence ID" value="GFS05363.1"/>
    <property type="molecule type" value="Genomic_DNA"/>
</dbReference>
<dbReference type="PANTHER" id="PTHR21724">
    <property type="entry name" value="SHKT DOMAIN-CONTAINING PROTEIN"/>
    <property type="match status" value="1"/>
</dbReference>
<dbReference type="Proteomes" id="UP000762676">
    <property type="component" value="Unassembled WGS sequence"/>
</dbReference>
<keyword evidence="5" id="KW-1185">Reference proteome</keyword>
<comment type="caution">
    <text evidence="1">Lacks conserved residue(s) required for the propagation of feature annotation.</text>
</comment>
<feature type="domain" description="ShKT" evidence="3">
    <location>
        <begin position="98"/>
        <end position="135"/>
    </location>
</feature>
<reference evidence="4 5" key="1">
    <citation type="journal article" date="2021" name="Elife">
        <title>Chloroplast acquisition without the gene transfer in kleptoplastic sea slugs, Plakobranchus ocellatus.</title>
        <authorList>
            <person name="Maeda T."/>
            <person name="Takahashi S."/>
            <person name="Yoshida T."/>
            <person name="Shimamura S."/>
            <person name="Takaki Y."/>
            <person name="Nagai Y."/>
            <person name="Toyoda A."/>
            <person name="Suzuki Y."/>
            <person name="Arimoto A."/>
            <person name="Ishii H."/>
            <person name="Satoh N."/>
            <person name="Nishiyama T."/>
            <person name="Hasebe M."/>
            <person name="Maruyama T."/>
            <person name="Minagawa J."/>
            <person name="Obokata J."/>
            <person name="Shigenobu S."/>
        </authorList>
    </citation>
    <scope>NUCLEOTIDE SEQUENCE [LARGE SCALE GENOMIC DNA]</scope>
</reference>
<name>A0AAV4I746_9GAST</name>
<comment type="caution">
    <text evidence="4">The sequence shown here is derived from an EMBL/GenBank/DDBJ whole genome shotgun (WGS) entry which is preliminary data.</text>
</comment>
<feature type="compositionally biased region" description="Low complexity" evidence="2">
    <location>
        <begin position="71"/>
        <end position="80"/>
    </location>
</feature>
<gene>
    <name evidence="4" type="ORF">ElyMa_001197900</name>
</gene>
<feature type="disulfide bond" evidence="1">
    <location>
        <begin position="193"/>
        <end position="227"/>
    </location>
</feature>
<evidence type="ECO:0000259" key="3">
    <source>
        <dbReference type="PROSITE" id="PS51670"/>
    </source>
</evidence>
<feature type="region of interest" description="Disordered" evidence="2">
    <location>
        <begin position="55"/>
        <end position="96"/>
    </location>
</feature>
<feature type="region of interest" description="Disordered" evidence="2">
    <location>
        <begin position="234"/>
        <end position="262"/>
    </location>
</feature>
<protein>
    <submittedName>
        <fullName evidence="4">Metalloendopeptidase</fullName>
    </submittedName>
</protein>
<dbReference type="InterPro" id="IPR003582">
    <property type="entry name" value="ShKT_dom"/>
</dbReference>
<feature type="compositionally biased region" description="Low complexity" evidence="2">
    <location>
        <begin position="87"/>
        <end position="96"/>
    </location>
</feature>
<feature type="disulfide bond" evidence="1">
    <location>
        <begin position="156"/>
        <end position="190"/>
    </location>
</feature>
<evidence type="ECO:0000313" key="4">
    <source>
        <dbReference type="EMBL" id="GFS05363.1"/>
    </source>
</evidence>
<keyword evidence="1" id="KW-1015">Disulfide bond</keyword>
<dbReference type="SMART" id="SM00254">
    <property type="entry name" value="ShKT"/>
    <property type="match status" value="4"/>
</dbReference>
<dbReference type="Pfam" id="PF01549">
    <property type="entry name" value="ShK"/>
    <property type="match status" value="4"/>
</dbReference>
<proteinExistence type="predicted"/>
<dbReference type="PROSITE" id="PS51670">
    <property type="entry name" value="SHKT"/>
    <property type="match status" value="4"/>
</dbReference>
<dbReference type="PANTHER" id="PTHR21724:SF109">
    <property type="entry name" value="SHKT DOMAIN-CONTAINING PROTEIN"/>
    <property type="match status" value="1"/>
</dbReference>
<feature type="compositionally biased region" description="Low complexity" evidence="2">
    <location>
        <begin position="237"/>
        <end position="250"/>
    </location>
</feature>
<dbReference type="AlphaFoldDB" id="A0AAV4I746"/>
<evidence type="ECO:0000313" key="5">
    <source>
        <dbReference type="Proteomes" id="UP000762676"/>
    </source>
</evidence>
<feature type="domain" description="ShKT" evidence="3">
    <location>
        <begin position="193"/>
        <end position="227"/>
    </location>
</feature>
<accession>A0AAV4I746</accession>
<feature type="domain" description="ShKT" evidence="3">
    <location>
        <begin position="156"/>
        <end position="190"/>
    </location>
</feature>
<evidence type="ECO:0000256" key="1">
    <source>
        <dbReference type="PROSITE-ProRule" id="PRU01005"/>
    </source>
</evidence>
<sequence>MVNLSSPSPPGTCKNLYDDVQCEIWAQKLKCIEDHTWMGTHCAKSCRRGLCEGKDPDDKDKSTRAPPPPDRTTSTTTTTTRRPRPPRTTTPSVVDPTCRNKHSSDIECDIWADNDHCNINPQWMLNYCAKACGQCSVGTTKGKPDTGDGGDGDSDCVDTRTECATWAKHGHCDRNPSYNLVYCKKSCNNCNGCRDAEFLCSVWAKSGNCRRNPSYMLRHCQKSCNVCEKSQEEKVSSDGGPASGAGSPDGFQGDKNNSRRQSSSLFGGPYSCLLLAVAFLLFM</sequence>
<feature type="domain" description="ShKT" evidence="3">
    <location>
        <begin position="13"/>
        <end position="51"/>
    </location>
</feature>
<organism evidence="4 5">
    <name type="scientific">Elysia marginata</name>
    <dbReference type="NCBI Taxonomy" id="1093978"/>
    <lineage>
        <taxon>Eukaryota</taxon>
        <taxon>Metazoa</taxon>
        <taxon>Spiralia</taxon>
        <taxon>Lophotrochozoa</taxon>
        <taxon>Mollusca</taxon>
        <taxon>Gastropoda</taxon>
        <taxon>Heterobranchia</taxon>
        <taxon>Euthyneura</taxon>
        <taxon>Panpulmonata</taxon>
        <taxon>Sacoglossa</taxon>
        <taxon>Placobranchoidea</taxon>
        <taxon>Plakobranchidae</taxon>
        <taxon>Elysia</taxon>
    </lineage>
</organism>